<dbReference type="InterPro" id="IPR007527">
    <property type="entry name" value="Znf_SWIM"/>
</dbReference>
<dbReference type="PANTHER" id="PTHR46609:SF8">
    <property type="entry name" value="YQAJ VIRAL RECOMBINASE DOMAIN-CONTAINING PROTEIN"/>
    <property type="match status" value="1"/>
</dbReference>
<dbReference type="PROSITE" id="PS50235">
    <property type="entry name" value="USP_3"/>
    <property type="match status" value="1"/>
</dbReference>
<dbReference type="InterPro" id="IPR011604">
    <property type="entry name" value="PDDEXK-like_dom_sf"/>
</dbReference>
<dbReference type="InterPro" id="IPR028889">
    <property type="entry name" value="USP"/>
</dbReference>
<dbReference type="GO" id="GO:0016787">
    <property type="term" value="F:hydrolase activity"/>
    <property type="evidence" value="ECO:0007669"/>
    <property type="project" value="UniProtKB-KW"/>
</dbReference>
<organism evidence="5 6">
    <name type="scientific">Frankliniella fusca</name>
    <dbReference type="NCBI Taxonomy" id="407009"/>
    <lineage>
        <taxon>Eukaryota</taxon>
        <taxon>Metazoa</taxon>
        <taxon>Ecdysozoa</taxon>
        <taxon>Arthropoda</taxon>
        <taxon>Hexapoda</taxon>
        <taxon>Insecta</taxon>
        <taxon>Pterygota</taxon>
        <taxon>Neoptera</taxon>
        <taxon>Paraneoptera</taxon>
        <taxon>Thysanoptera</taxon>
        <taxon>Terebrantia</taxon>
        <taxon>Thripoidea</taxon>
        <taxon>Thripidae</taxon>
        <taxon>Frankliniella</taxon>
    </lineage>
</organism>
<dbReference type="Proteomes" id="UP001219518">
    <property type="component" value="Unassembled WGS sequence"/>
</dbReference>
<dbReference type="SUPFAM" id="SSF54001">
    <property type="entry name" value="Cysteine proteinases"/>
    <property type="match status" value="1"/>
</dbReference>
<dbReference type="InterPro" id="IPR036361">
    <property type="entry name" value="SAP_dom_sf"/>
</dbReference>
<gene>
    <name evidence="5" type="ORF">KUF71_026151</name>
</gene>
<dbReference type="Gene3D" id="3.90.70.10">
    <property type="entry name" value="Cysteine proteinases"/>
    <property type="match status" value="1"/>
</dbReference>
<keyword evidence="1" id="KW-0863">Zinc-finger</keyword>
<feature type="domain" description="SAP" evidence="3">
    <location>
        <begin position="354"/>
        <end position="388"/>
    </location>
</feature>
<evidence type="ECO:0000259" key="4">
    <source>
        <dbReference type="PROSITE" id="PS50966"/>
    </source>
</evidence>
<dbReference type="PANTHER" id="PTHR46609">
    <property type="entry name" value="EXONUCLEASE, PHAGE-TYPE/RECB, C-TERMINAL DOMAIN-CONTAINING PROTEIN"/>
    <property type="match status" value="1"/>
</dbReference>
<dbReference type="Gene3D" id="3.90.320.10">
    <property type="match status" value="1"/>
</dbReference>
<evidence type="ECO:0000256" key="1">
    <source>
        <dbReference type="PROSITE-ProRule" id="PRU00325"/>
    </source>
</evidence>
<reference evidence="5" key="1">
    <citation type="submission" date="2021-07" db="EMBL/GenBank/DDBJ databases">
        <authorList>
            <person name="Catto M.A."/>
            <person name="Jacobson A."/>
            <person name="Kennedy G."/>
            <person name="Labadie P."/>
            <person name="Hunt B.G."/>
            <person name="Srinivasan R."/>
        </authorList>
    </citation>
    <scope>NUCLEOTIDE SEQUENCE</scope>
    <source>
        <strain evidence="5">PL_HMW_Pooled</strain>
        <tissue evidence="5">Head</tissue>
    </source>
</reference>
<dbReference type="Pfam" id="PF09588">
    <property type="entry name" value="YqaJ"/>
    <property type="match status" value="1"/>
</dbReference>
<dbReference type="PROSITE" id="PS50800">
    <property type="entry name" value="SAP"/>
    <property type="match status" value="1"/>
</dbReference>
<sequence length="852" mass="96917">MRRAGFANAGQSCYVGAALQLLLHVEPLVEMLAKNVDAGPITSALALLSLQHRSQRVVDPTPLILEMNNLDIPNIEGDLHIFLDYLLTCLMEEINNEGIENLFWGGIEKYGSSIQEGLSDYGNVQVHDDICCGVNLLITETVCYAPKYLILRADKGEGFISSEPFELSNNIMFGNGTYKFLAAALKLDGQFYKVIVKYPDDIWLMYFDGTVKNVNPCSLQHMMRHELYMVLYQRANDPPWCAQDLCRVIDSQNFDVASMFVPSDEFAANNYVSPVKVSPGLIRPLQVSPAKLEKKIVVSPLIEQKIGRKKKWVPTVPEDLTTQLAAAEHISLELFDPLLTENDVPGAKLKNIDYDDVKVSELRRWLACRGDSQTGNKKELFDRVQLRIETKTDHIIDPSIDGYKWYGQKKDNLMKQYPDSRPVLLPLKGWDQFPSVNIPTLFNWGHAHVFLVETAPNWSAALDIPFDDGDEYFSQDVAAESVGQTDIARKGMRFLLSDHILEIMDTENKEFYFVKARVQASMRSEVYFPTVTMRKVSGSVRECTCSCMIRTMGRCSHVASLLLFITRHVDVNGYGAKSCTDRPCAWGQGAVLRDPGNIKDKAYGAEKHTTRSYFEPRASAFQGKTSDDWHNQRALHFTASQAKRLLSLTPAGYKGFLREKLWGIDKFKGNSATKYGEKSEEKAREQYKEEKKRIDPTVKVKKTGMWVNPTCMELSCSPDGLVLSKDSPTKLLEIKCPALLKSGHPNYFEKHLTKKQQKRFCLARTIKGKLKLKKDHVYWYQVQMSLGILQLEECDFIVWSPKGMHKETIKFHLETWLNLTQKLVALHNSLLVPEYFLMRTPRKLEPILLKYN</sequence>
<reference evidence="5" key="2">
    <citation type="journal article" date="2023" name="BMC Genomics">
        <title>Pest status, molecular evolution, and epigenetic factors derived from the genome assembly of Frankliniella fusca, a thysanopteran phytovirus vector.</title>
        <authorList>
            <person name="Catto M.A."/>
            <person name="Labadie P.E."/>
            <person name="Jacobson A.L."/>
            <person name="Kennedy G.G."/>
            <person name="Srinivasan R."/>
            <person name="Hunt B.G."/>
        </authorList>
    </citation>
    <scope>NUCLEOTIDE SEQUENCE</scope>
    <source>
        <strain evidence="5">PL_HMW_Pooled</strain>
    </source>
</reference>
<dbReference type="InterPro" id="IPR019080">
    <property type="entry name" value="YqaJ_viral_recombinase"/>
</dbReference>
<proteinExistence type="predicted"/>
<dbReference type="SUPFAM" id="SSF68906">
    <property type="entry name" value="SAP domain"/>
    <property type="match status" value="1"/>
</dbReference>
<dbReference type="PROSITE" id="PS50966">
    <property type="entry name" value="ZF_SWIM"/>
    <property type="match status" value="1"/>
</dbReference>
<evidence type="ECO:0000313" key="5">
    <source>
        <dbReference type="EMBL" id="KAK3917330.1"/>
    </source>
</evidence>
<dbReference type="AlphaFoldDB" id="A0AAE1LFA7"/>
<dbReference type="InterPro" id="IPR051703">
    <property type="entry name" value="NF-kappa-B_Signaling_Reg"/>
</dbReference>
<dbReference type="InterPro" id="IPR011335">
    <property type="entry name" value="Restrct_endonuc-II-like"/>
</dbReference>
<dbReference type="InterPro" id="IPR003034">
    <property type="entry name" value="SAP_dom"/>
</dbReference>
<dbReference type="EMBL" id="JAHWGI010000718">
    <property type="protein sequence ID" value="KAK3917330.1"/>
    <property type="molecule type" value="Genomic_DNA"/>
</dbReference>
<comment type="caution">
    <text evidence="5">The sequence shown here is derived from an EMBL/GenBank/DDBJ whole genome shotgun (WGS) entry which is preliminary data.</text>
</comment>
<dbReference type="InterPro" id="IPR038765">
    <property type="entry name" value="Papain-like_cys_pep_sf"/>
</dbReference>
<keyword evidence="1" id="KW-0862">Zinc</keyword>
<dbReference type="GO" id="GO:0008270">
    <property type="term" value="F:zinc ion binding"/>
    <property type="evidence" value="ECO:0007669"/>
    <property type="project" value="UniProtKB-KW"/>
</dbReference>
<keyword evidence="6" id="KW-1185">Reference proteome</keyword>
<keyword evidence="1" id="KW-0479">Metal-binding</keyword>
<dbReference type="CDD" id="cd22343">
    <property type="entry name" value="PDDEXK_lambda_exonuclease-like"/>
    <property type="match status" value="1"/>
</dbReference>
<keyword evidence="5" id="KW-0378">Hydrolase</keyword>
<dbReference type="SUPFAM" id="SSF52980">
    <property type="entry name" value="Restriction endonuclease-like"/>
    <property type="match status" value="1"/>
</dbReference>
<accession>A0AAE1LFA7</accession>
<feature type="domain" description="SWIM-type" evidence="4">
    <location>
        <begin position="529"/>
        <end position="566"/>
    </location>
</feature>
<evidence type="ECO:0000259" key="2">
    <source>
        <dbReference type="PROSITE" id="PS50235"/>
    </source>
</evidence>
<name>A0AAE1LFA7_9NEOP</name>
<evidence type="ECO:0000313" key="6">
    <source>
        <dbReference type="Proteomes" id="UP001219518"/>
    </source>
</evidence>
<feature type="non-terminal residue" evidence="5">
    <location>
        <position position="852"/>
    </location>
</feature>
<evidence type="ECO:0000259" key="3">
    <source>
        <dbReference type="PROSITE" id="PS50800"/>
    </source>
</evidence>
<protein>
    <submittedName>
        <fullName evidence="5">Ubiquitin carboxyl-terminal hydrolase 4</fullName>
    </submittedName>
</protein>
<feature type="domain" description="USP" evidence="2">
    <location>
        <begin position="4"/>
        <end position="235"/>
    </location>
</feature>
<dbReference type="GO" id="GO:0006281">
    <property type="term" value="P:DNA repair"/>
    <property type="evidence" value="ECO:0007669"/>
    <property type="project" value="UniProtKB-ARBA"/>
</dbReference>